<dbReference type="RefSeq" id="WP_125741993.1">
    <property type="nucleotide sequence ID" value="NZ_RCOR01000030.1"/>
</dbReference>
<dbReference type="Pfam" id="PF00206">
    <property type="entry name" value="Lyase_1"/>
    <property type="match status" value="1"/>
</dbReference>
<dbReference type="PROSITE" id="PS00163">
    <property type="entry name" value="FUMARATE_LYASES"/>
    <property type="match status" value="1"/>
</dbReference>
<dbReference type="UniPathway" id="UPA00074">
    <property type="reaction ID" value="UER00132"/>
</dbReference>
<dbReference type="EC" id="4.3.2.2" evidence="5 13"/>
<dbReference type="GO" id="GO:0006189">
    <property type="term" value="P:'de novo' IMP biosynthetic process"/>
    <property type="evidence" value="ECO:0007669"/>
    <property type="project" value="UniProtKB-UniPathway"/>
</dbReference>
<protein>
    <recommendedName>
        <fullName evidence="6 13">Adenylosuccinate lyase</fullName>
        <shortName evidence="14">ASL</shortName>
        <ecNumber evidence="5 13">4.3.2.2</ecNumber>
    </recommendedName>
    <alternativeName>
        <fullName evidence="11 14">Adenylosuccinase</fullName>
    </alternativeName>
</protein>
<dbReference type="GO" id="GO:0070626">
    <property type="term" value="F:(S)-2-(5-amino-1-(5-phospho-D-ribosyl)imidazole-4-carboxamido) succinate lyase (fumarate-forming) activity"/>
    <property type="evidence" value="ECO:0007669"/>
    <property type="project" value="TreeGrafter"/>
</dbReference>
<evidence type="ECO:0000256" key="9">
    <source>
        <dbReference type="ARBA" id="ARBA00024477"/>
    </source>
</evidence>
<dbReference type="Gene3D" id="1.10.40.30">
    <property type="entry name" value="Fumarase/aspartase (C-terminal domain)"/>
    <property type="match status" value="1"/>
</dbReference>
<comment type="function">
    <text evidence="10">Catalyzes two reactions in de novo purine nucleotide biosynthesis. Catalyzes the breakdown of 5-aminoimidazole- (N-succinylocarboxamide) ribotide (SAICAR or 2-[5-amino-1-(5-phospho-beta-D-ribosyl)imidazole-4-carboxamido]succinate) to 5-aminoimidazole-4-carboxamide ribotide (AICAR or 5-amino-1-(5-phospho-beta-D-ribosyl)imidazole-4-carboxamide) and fumarate, and of adenylosuccinate (ADS or N(6)-(1,2-dicarboxyethyl)-AMP) to adenosine monophosphate (AMP) and fumarate.</text>
</comment>
<dbReference type="PANTHER" id="PTHR43172:SF1">
    <property type="entry name" value="ADENYLOSUCCINATE LYASE"/>
    <property type="match status" value="1"/>
</dbReference>
<dbReference type="GO" id="GO:0004018">
    <property type="term" value="F:N6-(1,2-dicarboxyethyl)AMP AMP-lyase (fumarate-forming) activity"/>
    <property type="evidence" value="ECO:0007669"/>
    <property type="project" value="UniProtKB-UniRule"/>
</dbReference>
<evidence type="ECO:0000256" key="3">
    <source>
        <dbReference type="ARBA" id="ARBA00008273"/>
    </source>
</evidence>
<evidence type="ECO:0000256" key="1">
    <source>
        <dbReference type="ARBA" id="ARBA00004706"/>
    </source>
</evidence>
<evidence type="ECO:0000313" key="16">
    <source>
        <dbReference type="EMBL" id="RSN68432.1"/>
    </source>
</evidence>
<evidence type="ECO:0000313" key="17">
    <source>
        <dbReference type="Proteomes" id="UP000278149"/>
    </source>
</evidence>
<dbReference type="GO" id="GO:0044208">
    <property type="term" value="P:'de novo' AMP biosynthetic process"/>
    <property type="evidence" value="ECO:0007669"/>
    <property type="project" value="UniProtKB-UniPathway"/>
</dbReference>
<dbReference type="InterPro" id="IPR024083">
    <property type="entry name" value="Fumarase/histidase_N"/>
</dbReference>
<organism evidence="16 17">
    <name type="scientific">Candidatus Korarchaeum cryptofilum</name>
    <dbReference type="NCBI Taxonomy" id="498846"/>
    <lineage>
        <taxon>Archaea</taxon>
        <taxon>Thermoproteota</taxon>
        <taxon>Candidatus Korarchaeia</taxon>
        <taxon>Candidatus Korarchaeales</taxon>
        <taxon>Candidatus Korarchaeaceae</taxon>
        <taxon>Candidatus Korarchaeum</taxon>
    </lineage>
</organism>
<dbReference type="Gene3D" id="1.10.275.10">
    <property type="entry name" value="Fumarase/aspartase (N-terminal domain)"/>
    <property type="match status" value="1"/>
</dbReference>
<dbReference type="EMBL" id="RCOR01000030">
    <property type="protein sequence ID" value="RSN68432.1"/>
    <property type="molecule type" value="Genomic_DNA"/>
</dbReference>
<comment type="subunit">
    <text evidence="4">Homotetramer. Residues from neighboring subunits contribute catalytic and substrate-binding residues to each active site.</text>
</comment>
<dbReference type="AlphaFoldDB" id="A0A3R9Q8U5"/>
<dbReference type="InterPro" id="IPR020557">
    <property type="entry name" value="Fumarate_lyase_CS"/>
</dbReference>
<keyword evidence="7 14" id="KW-0658">Purine biosynthesis</keyword>
<dbReference type="FunFam" id="1.20.200.10:FF:000008">
    <property type="entry name" value="Adenylosuccinate lyase"/>
    <property type="match status" value="1"/>
</dbReference>
<evidence type="ECO:0000256" key="14">
    <source>
        <dbReference type="RuleBase" id="RU361172"/>
    </source>
</evidence>
<evidence type="ECO:0000256" key="7">
    <source>
        <dbReference type="ARBA" id="ARBA00022755"/>
    </source>
</evidence>
<evidence type="ECO:0000256" key="11">
    <source>
        <dbReference type="ARBA" id="ARBA00030717"/>
    </source>
</evidence>
<feature type="domain" description="Adenylosuccinate lyase C-terminal" evidence="15">
    <location>
        <begin position="362"/>
        <end position="442"/>
    </location>
</feature>
<evidence type="ECO:0000256" key="4">
    <source>
        <dbReference type="ARBA" id="ARBA00011668"/>
    </source>
</evidence>
<evidence type="ECO:0000256" key="8">
    <source>
        <dbReference type="ARBA" id="ARBA00023239"/>
    </source>
</evidence>
<gene>
    <name evidence="16" type="primary">purB</name>
    <name evidence="16" type="ORF">D9Q81_06135</name>
</gene>
<evidence type="ECO:0000256" key="6">
    <source>
        <dbReference type="ARBA" id="ARBA00017058"/>
    </source>
</evidence>
<dbReference type="PANTHER" id="PTHR43172">
    <property type="entry name" value="ADENYLOSUCCINATE LYASE"/>
    <property type="match status" value="1"/>
</dbReference>
<dbReference type="UniPathway" id="UPA00075">
    <property type="reaction ID" value="UER00336"/>
</dbReference>
<dbReference type="NCBIfam" id="TIGR00928">
    <property type="entry name" value="purB"/>
    <property type="match status" value="1"/>
</dbReference>
<dbReference type="Proteomes" id="UP000278149">
    <property type="component" value="Unassembled WGS sequence"/>
</dbReference>
<evidence type="ECO:0000256" key="5">
    <source>
        <dbReference type="ARBA" id="ARBA00012339"/>
    </source>
</evidence>
<comment type="similarity">
    <text evidence="3 14">Belongs to the lyase 1 family. Adenylosuccinate lyase subfamily.</text>
</comment>
<reference evidence="16 17" key="1">
    <citation type="submission" date="2018-10" db="EMBL/GenBank/DDBJ databases">
        <title>Co-occurring genomic capacity for anaerobic methane metabolism and dissimilatory sulfite reduction discovered in the Korarchaeota.</title>
        <authorList>
            <person name="Mckay L.J."/>
            <person name="Dlakic M."/>
            <person name="Fields M.W."/>
            <person name="Delmont T.O."/>
            <person name="Eren A.M."/>
            <person name="Jay Z.J."/>
            <person name="Klingelsmith K.B."/>
            <person name="Rusch D.B."/>
            <person name="Inskeep W.P."/>
        </authorList>
    </citation>
    <scope>NUCLEOTIDE SEQUENCE [LARGE SCALE GENOMIC DNA]</scope>
    <source>
        <strain evidence="16 17">WS</strain>
    </source>
</reference>
<comment type="caution">
    <text evidence="16">The sequence shown here is derived from an EMBL/GenBank/DDBJ whole genome shotgun (WGS) entry which is preliminary data.</text>
</comment>
<dbReference type="InterPro" id="IPR008948">
    <property type="entry name" value="L-Aspartase-like"/>
</dbReference>
<evidence type="ECO:0000259" key="15">
    <source>
        <dbReference type="SMART" id="SM00998"/>
    </source>
</evidence>
<dbReference type="SMART" id="SM00998">
    <property type="entry name" value="ADSL_C"/>
    <property type="match status" value="1"/>
</dbReference>
<dbReference type="GO" id="GO:0005829">
    <property type="term" value="C:cytosol"/>
    <property type="evidence" value="ECO:0007669"/>
    <property type="project" value="TreeGrafter"/>
</dbReference>
<dbReference type="Pfam" id="PF10397">
    <property type="entry name" value="ADSL_C"/>
    <property type="match status" value="1"/>
</dbReference>
<comment type="pathway">
    <text evidence="1 14">Purine metabolism; IMP biosynthesis via de novo pathway; 5-amino-1-(5-phospho-D-ribosyl)imidazole-4-carboxamide from 5-amino-1-(5-phospho-D-ribosyl)imidazole-4-carboxylate: step 2/2.</text>
</comment>
<dbReference type="InterPro" id="IPR019468">
    <property type="entry name" value="AdenyloSucc_lyase_C"/>
</dbReference>
<dbReference type="SUPFAM" id="SSF48557">
    <property type="entry name" value="L-aspartase-like"/>
    <property type="match status" value="1"/>
</dbReference>
<evidence type="ECO:0000256" key="13">
    <source>
        <dbReference type="NCBIfam" id="TIGR00928"/>
    </source>
</evidence>
<accession>A0A3R9Q8U5</accession>
<evidence type="ECO:0000256" key="10">
    <source>
        <dbReference type="ARBA" id="ARBA00025012"/>
    </source>
</evidence>
<keyword evidence="8 14" id="KW-0456">Lyase</keyword>
<dbReference type="Gene3D" id="1.20.200.10">
    <property type="entry name" value="Fumarase/aspartase (Central domain)"/>
    <property type="match status" value="1"/>
</dbReference>
<evidence type="ECO:0000256" key="2">
    <source>
        <dbReference type="ARBA" id="ARBA00004734"/>
    </source>
</evidence>
<dbReference type="InterPro" id="IPR022761">
    <property type="entry name" value="Fumarate_lyase_N"/>
</dbReference>
<dbReference type="InterPro" id="IPR000362">
    <property type="entry name" value="Fumarate_lyase_fam"/>
</dbReference>
<name>A0A3R9Q8U5_9CREN</name>
<dbReference type="PRINTS" id="PR00145">
    <property type="entry name" value="ARGSUCLYASE"/>
</dbReference>
<proteinExistence type="inferred from homology"/>
<sequence length="456" mass="51085">MWVHPIDSRYGSELMRAIFRQENRIKLMARVEALYARALAERGFIPKEAAEAIERAAEEVTPEDVRAEEALVKHETMALVRAISKRAGRYGEYLHLGLTSNDVLDTVMGVQIRQAGSIILRSSASLLEKIVKRGEESLDIVCLGRTHGVVADPIPLSMKFALWSYYVRRSIARFMDSLNEASVGKLRGAVGTAAASIELGIEDPLEVESEVLAALGLSPPEITTQVVPRDRLAHLILSMSLFSSALDTIANEIRNLHRTEISEVKEHFEERQVGSSTMPHKMNPINSEKVCGLARLMRSLAIAALENVVLEHERDLTNSSVERAILPEAFLILEEQINTLSAVIENLEIDRVRIGENLEKYGDIALSERLMIWLVKKGLGRQEAHEIVRSISLRSHRSGRRFIDEVLADESLSKILRPEEIEAIFSPRSYLGLGRELSIEEFRAAREFLKEVLLNG</sequence>
<comment type="catalytic activity">
    <reaction evidence="12">
        <text>N(6)-(1,2-dicarboxyethyl)-AMP = fumarate + AMP</text>
        <dbReference type="Rhea" id="RHEA:16853"/>
        <dbReference type="ChEBI" id="CHEBI:29806"/>
        <dbReference type="ChEBI" id="CHEBI:57567"/>
        <dbReference type="ChEBI" id="CHEBI:456215"/>
        <dbReference type="EC" id="4.3.2.2"/>
    </reaction>
    <physiologicalReaction direction="left-to-right" evidence="12">
        <dbReference type="Rhea" id="RHEA:16854"/>
    </physiologicalReaction>
</comment>
<comment type="catalytic activity">
    <reaction evidence="9">
        <text>(2S)-2-[5-amino-1-(5-phospho-beta-D-ribosyl)imidazole-4-carboxamido]succinate = 5-amino-1-(5-phospho-beta-D-ribosyl)imidazole-4-carboxamide + fumarate</text>
        <dbReference type="Rhea" id="RHEA:23920"/>
        <dbReference type="ChEBI" id="CHEBI:29806"/>
        <dbReference type="ChEBI" id="CHEBI:58443"/>
        <dbReference type="ChEBI" id="CHEBI:58475"/>
        <dbReference type="EC" id="4.3.2.2"/>
    </reaction>
    <physiologicalReaction direction="left-to-right" evidence="9">
        <dbReference type="Rhea" id="RHEA:23921"/>
    </physiologicalReaction>
</comment>
<evidence type="ECO:0000256" key="12">
    <source>
        <dbReference type="ARBA" id="ARBA00049115"/>
    </source>
</evidence>
<dbReference type="InterPro" id="IPR004769">
    <property type="entry name" value="Pur_lyase"/>
</dbReference>
<dbReference type="PRINTS" id="PR00149">
    <property type="entry name" value="FUMRATELYASE"/>
</dbReference>
<comment type="pathway">
    <text evidence="2 14">Purine metabolism; AMP biosynthesis via de novo pathway; AMP from IMP: step 2/2.</text>
</comment>